<reference evidence="2 3" key="1">
    <citation type="journal article" date="2016" name="Sci. Rep.">
        <title>Metabolic traits of an uncultured archaeal lineage -MSBL1- from brine pools of the Red Sea.</title>
        <authorList>
            <person name="Mwirichia R."/>
            <person name="Alam I."/>
            <person name="Rashid M."/>
            <person name="Vinu M."/>
            <person name="Ba-Alawi W."/>
            <person name="Anthony Kamau A."/>
            <person name="Kamanda Ngugi D."/>
            <person name="Goker M."/>
            <person name="Klenk H.P."/>
            <person name="Bajic V."/>
            <person name="Stingl U."/>
        </authorList>
    </citation>
    <scope>NUCLEOTIDE SEQUENCE [LARGE SCALE GENOMIC DNA]</scope>
    <source>
        <strain evidence="2">SCGC-AAA259J03</strain>
    </source>
</reference>
<sequence>PSRHCDSVPPHPPRAGKTGKRDREERDLGKYREAVRSVRDRAPSHCPPREIGASLFPFPLEAKRWIREEGRRRM</sequence>
<evidence type="ECO:0000313" key="3">
    <source>
        <dbReference type="Proteomes" id="UP000070257"/>
    </source>
</evidence>
<organism evidence="2 3">
    <name type="scientific">candidate division MSBL1 archaeon SCGC-AAA259J03</name>
    <dbReference type="NCBI Taxonomy" id="1698269"/>
    <lineage>
        <taxon>Archaea</taxon>
        <taxon>Methanobacteriati</taxon>
        <taxon>Methanobacteriota</taxon>
        <taxon>candidate division MSBL1</taxon>
    </lineage>
</organism>
<feature type="non-terminal residue" evidence="2">
    <location>
        <position position="1"/>
    </location>
</feature>
<evidence type="ECO:0000313" key="2">
    <source>
        <dbReference type="EMBL" id="KXA97935.1"/>
    </source>
</evidence>
<keyword evidence="3" id="KW-1185">Reference proteome</keyword>
<proteinExistence type="predicted"/>
<dbReference type="Proteomes" id="UP000070257">
    <property type="component" value="Unassembled WGS sequence"/>
</dbReference>
<gene>
    <name evidence="2" type="ORF">AKJ39_02825</name>
</gene>
<name>A0A656YVY6_9EURY</name>
<evidence type="ECO:0000256" key="1">
    <source>
        <dbReference type="SAM" id="MobiDB-lite"/>
    </source>
</evidence>
<dbReference type="AlphaFoldDB" id="A0A656YVY6"/>
<feature type="compositionally biased region" description="Basic and acidic residues" evidence="1">
    <location>
        <begin position="19"/>
        <end position="29"/>
    </location>
</feature>
<comment type="caution">
    <text evidence="2">The sequence shown here is derived from an EMBL/GenBank/DDBJ whole genome shotgun (WGS) entry which is preliminary data.</text>
</comment>
<dbReference type="EMBL" id="LHXT01000037">
    <property type="protein sequence ID" value="KXA97935.1"/>
    <property type="molecule type" value="Genomic_DNA"/>
</dbReference>
<accession>A0A656YVY6</accession>
<feature type="region of interest" description="Disordered" evidence="1">
    <location>
        <begin position="1"/>
        <end position="29"/>
    </location>
</feature>
<protein>
    <submittedName>
        <fullName evidence="2">Uncharacterized protein</fullName>
    </submittedName>
</protein>